<evidence type="ECO:0000256" key="7">
    <source>
        <dbReference type="ARBA" id="ARBA00023157"/>
    </source>
</evidence>
<protein>
    <submittedName>
        <fullName evidence="10">3HB-oligomer hydrolase 3HBOH</fullName>
    </submittedName>
</protein>
<dbReference type="InterPro" id="IPR016582">
    <property type="entry name" value="OHBut_olig_hydro_put"/>
</dbReference>
<keyword evidence="7" id="KW-1015">Disulfide bond</keyword>
<keyword evidence="2" id="KW-0719">Serine esterase</keyword>
<evidence type="ECO:0000256" key="8">
    <source>
        <dbReference type="SAM" id="MobiDB-lite"/>
    </source>
</evidence>
<evidence type="ECO:0000256" key="9">
    <source>
        <dbReference type="SAM" id="SignalP"/>
    </source>
</evidence>
<sequence length="450" mass="48571">MKTVRHLTAGALLLTALLNPAGAADADTGCAGDRLRVPGAERLVAACLDDLTTAGTVRSGHTDPADWAGFEAPGTVHPSGVPGIQLDGYFPDSSTTNRTHGWDHDSQFVIRLPKRWNGGLVVAGPPGVREQYANDRIISDHVLAKGYAFAATDKGNTGARLYEDGRHPGDAVLEWHHRLTQLTIAAKRVAGRHYGRVPSRTYAAGLSMGGYLVRRQLEHHPHLYDGGIDWNGVLLTRKAPNLLATVPPALRAYPRYVRGEPGAHAAMLAAGYPAGSEPLWESHYRNQWDLLQRLLREEIDPGYDGAAQAGTPFCPEGTGPGCDTDYDYASRPEQVHRTVERLSLNGGIGRPLITVHGTLDALIPIATSSDPYTAMIGEAGRDHLHRHYRITGGGHTDGPHAAFPTLVRPMLPCFRAAFDAMETWTRRGTPPPPSRTVPPPTTDPITTCTL</sequence>
<evidence type="ECO:0000256" key="3">
    <source>
        <dbReference type="ARBA" id="ARBA00022723"/>
    </source>
</evidence>
<evidence type="ECO:0000313" key="11">
    <source>
        <dbReference type="Proteomes" id="UP000256661"/>
    </source>
</evidence>
<comment type="caution">
    <text evidence="10">The sequence shown here is derived from an EMBL/GenBank/DDBJ whole genome shotgun (WGS) entry which is preliminary data.</text>
</comment>
<keyword evidence="11" id="KW-1185">Reference proteome</keyword>
<accession>A0A3D9SNU2</accession>
<feature type="chain" id="PRO_5038707783" evidence="9">
    <location>
        <begin position="24"/>
        <end position="450"/>
    </location>
</feature>
<feature type="compositionally biased region" description="Pro residues" evidence="8">
    <location>
        <begin position="429"/>
        <end position="442"/>
    </location>
</feature>
<dbReference type="Pfam" id="PF07519">
    <property type="entry name" value="Tannase"/>
    <property type="match status" value="1"/>
</dbReference>
<dbReference type="InterPro" id="IPR029058">
    <property type="entry name" value="AB_hydrolase_fold"/>
</dbReference>
<dbReference type="GO" id="GO:0046872">
    <property type="term" value="F:metal ion binding"/>
    <property type="evidence" value="ECO:0007669"/>
    <property type="project" value="UniProtKB-KW"/>
</dbReference>
<dbReference type="GO" id="GO:0019605">
    <property type="term" value="P:butyrate metabolic process"/>
    <property type="evidence" value="ECO:0007669"/>
    <property type="project" value="InterPro"/>
</dbReference>
<name>A0A3D9SNU2_9ACTN</name>
<feature type="signal peptide" evidence="9">
    <location>
        <begin position="1"/>
        <end position="23"/>
    </location>
</feature>
<dbReference type="Pfam" id="PF10605">
    <property type="entry name" value="3HBOH"/>
    <property type="match status" value="1"/>
</dbReference>
<dbReference type="Proteomes" id="UP000256661">
    <property type="component" value="Unassembled WGS sequence"/>
</dbReference>
<proteinExistence type="inferred from homology"/>
<organism evidence="10 11">
    <name type="scientific">Thermomonospora umbrina</name>
    <dbReference type="NCBI Taxonomy" id="111806"/>
    <lineage>
        <taxon>Bacteria</taxon>
        <taxon>Bacillati</taxon>
        <taxon>Actinomycetota</taxon>
        <taxon>Actinomycetes</taxon>
        <taxon>Streptosporangiales</taxon>
        <taxon>Thermomonosporaceae</taxon>
        <taxon>Thermomonospora</taxon>
    </lineage>
</organism>
<keyword evidence="5 10" id="KW-0378">Hydrolase</keyword>
<evidence type="ECO:0000256" key="1">
    <source>
        <dbReference type="ARBA" id="ARBA00006249"/>
    </source>
</evidence>
<dbReference type="GO" id="GO:0005615">
    <property type="term" value="C:extracellular space"/>
    <property type="evidence" value="ECO:0007669"/>
    <property type="project" value="InterPro"/>
</dbReference>
<gene>
    <name evidence="10" type="ORF">DFJ69_2753</name>
</gene>
<dbReference type="EMBL" id="QTTT01000001">
    <property type="protein sequence ID" value="REE97287.1"/>
    <property type="molecule type" value="Genomic_DNA"/>
</dbReference>
<dbReference type="SUPFAM" id="SSF53474">
    <property type="entry name" value="alpha/beta-Hydrolases"/>
    <property type="match status" value="1"/>
</dbReference>
<evidence type="ECO:0000256" key="4">
    <source>
        <dbReference type="ARBA" id="ARBA00022729"/>
    </source>
</evidence>
<keyword evidence="4 9" id="KW-0732">Signal</keyword>
<dbReference type="OrthoDB" id="189734at2"/>
<keyword evidence="6" id="KW-0106">Calcium</keyword>
<dbReference type="InterPro" id="IPR011118">
    <property type="entry name" value="Tannase/feruloyl_esterase"/>
</dbReference>
<evidence type="ECO:0000256" key="5">
    <source>
        <dbReference type="ARBA" id="ARBA00022801"/>
    </source>
</evidence>
<evidence type="ECO:0000313" key="10">
    <source>
        <dbReference type="EMBL" id="REE97287.1"/>
    </source>
</evidence>
<dbReference type="GO" id="GO:0047989">
    <property type="term" value="F:hydroxybutyrate-dimer hydrolase activity"/>
    <property type="evidence" value="ECO:0007669"/>
    <property type="project" value="InterPro"/>
</dbReference>
<reference evidence="10 11" key="1">
    <citation type="submission" date="2018-08" db="EMBL/GenBank/DDBJ databases">
        <title>Sequencing the genomes of 1000 actinobacteria strains.</title>
        <authorList>
            <person name="Klenk H.-P."/>
        </authorList>
    </citation>
    <scope>NUCLEOTIDE SEQUENCE [LARGE SCALE GENOMIC DNA]</scope>
    <source>
        <strain evidence="10 11">DSM 43927</strain>
    </source>
</reference>
<feature type="region of interest" description="Disordered" evidence="8">
    <location>
        <begin position="424"/>
        <end position="450"/>
    </location>
</feature>
<evidence type="ECO:0000256" key="6">
    <source>
        <dbReference type="ARBA" id="ARBA00022837"/>
    </source>
</evidence>
<dbReference type="RefSeq" id="WP_116022801.1">
    <property type="nucleotide sequence ID" value="NZ_QTTT01000001.1"/>
</dbReference>
<comment type="similarity">
    <text evidence="1">Belongs to the tannase family.</text>
</comment>
<dbReference type="AlphaFoldDB" id="A0A3D9SNU2"/>
<dbReference type="Gene3D" id="3.40.50.1820">
    <property type="entry name" value="alpha/beta hydrolase"/>
    <property type="match status" value="1"/>
</dbReference>
<keyword evidence="3" id="KW-0479">Metal-binding</keyword>
<evidence type="ECO:0000256" key="2">
    <source>
        <dbReference type="ARBA" id="ARBA00022487"/>
    </source>
</evidence>